<feature type="region of interest" description="Disordered" evidence="6">
    <location>
        <begin position="486"/>
        <end position="523"/>
    </location>
</feature>
<dbReference type="OrthoDB" id="5578174at2759"/>
<accession>A0A517LEH0</accession>
<feature type="compositionally biased region" description="Basic and acidic residues" evidence="6">
    <location>
        <begin position="334"/>
        <end position="343"/>
    </location>
</feature>
<feature type="region of interest" description="Disordered" evidence="6">
    <location>
        <begin position="218"/>
        <end position="240"/>
    </location>
</feature>
<feature type="compositionally biased region" description="Basic and acidic residues" evidence="6">
    <location>
        <begin position="513"/>
        <end position="523"/>
    </location>
</feature>
<feature type="compositionally biased region" description="Basic and acidic residues" evidence="6">
    <location>
        <begin position="315"/>
        <end position="325"/>
    </location>
</feature>
<feature type="compositionally biased region" description="Basic and acidic residues" evidence="6">
    <location>
        <begin position="218"/>
        <end position="231"/>
    </location>
</feature>
<feature type="region of interest" description="Disordered" evidence="6">
    <location>
        <begin position="272"/>
        <end position="364"/>
    </location>
</feature>
<keyword evidence="5" id="KW-0809">Transit peptide</keyword>
<sequence length="523" mass="60001">MICLAKYAKTIRPIYPSLNRRTIAPAEQRRVLLFRTAHWHASKTASPAGDNGDVVNTPKTAGLQSVKTQKKAIRQARRAKERAEARIPGTEAFLKAKLKAEKHAKKEARKARIAAGEPLTDELDIKAEEQAKRDREQAAKKKAEPVRRQARRDLKQDRRKAFGKAPEHLHEDLGGRFKIRRTQPDWSRKISKLTQNASKMSRLRSPDYKPRVYKTKEEYELERSKGRRDESGETVGLSNSRILKYKSRDDKSWNSTEPAPWNFVNNLFDGKGSSTTPAEASFSRFRGTKETSNTRAWDNNDDDEDLSSKSNHRQSLQERSKRSARDSNGTARSRRSDDRRDRTGTASSSRSRSDGRYAEREPWMIQKEAVKRKIGGGPWAPPQRLSPDTLEAIRTMHKSDPDRFSTPILAQQFEQSPEVIRRILRTKWQPNEEEVLDRQKRWERRGEKIWTKQAELGVRPPKKWREMGVANTGEAGVAPKYKRNAYASDRYGERPKFSGNQGRGAPGEYGEAGFRKPFSDRIL</sequence>
<dbReference type="GO" id="GO:0005634">
    <property type="term" value="C:nucleus"/>
    <property type="evidence" value="ECO:0007669"/>
    <property type="project" value="TreeGrafter"/>
</dbReference>
<comment type="subcellular location">
    <subcellularLocation>
        <location evidence="2">Mitochondrion</location>
    </subcellularLocation>
</comment>
<evidence type="ECO:0000256" key="2">
    <source>
        <dbReference type="ARBA" id="ARBA00004173"/>
    </source>
</evidence>
<dbReference type="PANTHER" id="PTHR13475:SF3">
    <property type="entry name" value="NEUGRIN"/>
    <property type="match status" value="1"/>
</dbReference>
<dbReference type="GO" id="GO:0005739">
    <property type="term" value="C:mitochondrion"/>
    <property type="evidence" value="ECO:0007669"/>
    <property type="project" value="UniProtKB-SubCell"/>
</dbReference>
<dbReference type="STRING" id="50376.A0A517LEH0"/>
<dbReference type="AlphaFoldDB" id="A0A517LEH0"/>
<organism evidence="7 8">
    <name type="scientific">Venturia effusa</name>
    <dbReference type="NCBI Taxonomy" id="50376"/>
    <lineage>
        <taxon>Eukaryota</taxon>
        <taxon>Fungi</taxon>
        <taxon>Dikarya</taxon>
        <taxon>Ascomycota</taxon>
        <taxon>Pezizomycotina</taxon>
        <taxon>Dothideomycetes</taxon>
        <taxon>Pleosporomycetidae</taxon>
        <taxon>Venturiales</taxon>
        <taxon>Venturiaceae</taxon>
        <taxon>Venturia</taxon>
    </lineage>
</organism>
<dbReference type="Pfam" id="PF06413">
    <property type="entry name" value="Neugrin"/>
    <property type="match status" value="1"/>
</dbReference>
<comment type="similarity">
    <text evidence="3">Belongs to the RRG9 family.</text>
</comment>
<dbReference type="PANTHER" id="PTHR13475">
    <property type="entry name" value="NEUGRIN"/>
    <property type="match status" value="1"/>
</dbReference>
<evidence type="ECO:0000256" key="3">
    <source>
        <dbReference type="ARBA" id="ARBA00010895"/>
    </source>
</evidence>
<keyword evidence="8" id="KW-1185">Reference proteome</keyword>
<proteinExistence type="inferred from homology"/>
<evidence type="ECO:0000256" key="6">
    <source>
        <dbReference type="SAM" id="MobiDB-lite"/>
    </source>
</evidence>
<feature type="region of interest" description="Disordered" evidence="6">
    <location>
        <begin position="130"/>
        <end position="167"/>
    </location>
</feature>
<evidence type="ECO:0000313" key="7">
    <source>
        <dbReference type="EMBL" id="QDS74038.1"/>
    </source>
</evidence>
<evidence type="ECO:0000256" key="1">
    <source>
        <dbReference type="ARBA" id="ARBA00003548"/>
    </source>
</evidence>
<reference evidence="7 8" key="1">
    <citation type="submission" date="2019-07" db="EMBL/GenBank/DDBJ databases">
        <title>Finished genome of Venturia effusa.</title>
        <authorList>
            <person name="Young C.A."/>
            <person name="Cox M.P."/>
            <person name="Ganley A.R.D."/>
            <person name="David W.J."/>
        </authorList>
    </citation>
    <scope>NUCLEOTIDE SEQUENCE [LARGE SCALE GENOMIC DNA]</scope>
    <source>
        <strain evidence="8">albino</strain>
    </source>
</reference>
<gene>
    <name evidence="7" type="ORF">FKW77_009099</name>
</gene>
<comment type="function">
    <text evidence="1">Required for respiratory activity and maintenance and expression of the mitochondrial genome.</text>
</comment>
<evidence type="ECO:0000313" key="8">
    <source>
        <dbReference type="Proteomes" id="UP000316270"/>
    </source>
</evidence>
<dbReference type="Proteomes" id="UP000316270">
    <property type="component" value="Chromosome 10"/>
</dbReference>
<dbReference type="InterPro" id="IPR010487">
    <property type="entry name" value="NGRN/Rrg9"/>
</dbReference>
<protein>
    <recommendedName>
        <fullName evidence="4">Required for respiratory growth protein 9, mitochondrial</fullName>
    </recommendedName>
</protein>
<name>A0A517LEH0_9PEZI</name>
<evidence type="ECO:0000256" key="5">
    <source>
        <dbReference type="ARBA" id="ARBA00022946"/>
    </source>
</evidence>
<evidence type="ECO:0000256" key="4">
    <source>
        <dbReference type="ARBA" id="ARBA00013566"/>
    </source>
</evidence>
<feature type="compositionally biased region" description="Basic and acidic residues" evidence="6">
    <location>
        <begin position="351"/>
        <end position="362"/>
    </location>
</feature>
<dbReference type="EMBL" id="CP042194">
    <property type="protein sequence ID" value="QDS74038.1"/>
    <property type="molecule type" value="Genomic_DNA"/>
</dbReference>